<evidence type="ECO:0008006" key="4">
    <source>
        <dbReference type="Google" id="ProtNLM"/>
    </source>
</evidence>
<feature type="chain" id="PRO_5016756599" description="Organic solvent tolerance-like N-terminal domain-containing protein" evidence="1">
    <location>
        <begin position="25"/>
        <end position="310"/>
    </location>
</feature>
<dbReference type="KEGG" id="hyf:DTO96_100112"/>
<accession>A0A345D7S1</accession>
<dbReference type="EMBL" id="CP031124">
    <property type="protein sequence ID" value="AXF84409.1"/>
    <property type="molecule type" value="Genomic_DNA"/>
</dbReference>
<dbReference type="AlphaFoldDB" id="A0A345D7S1"/>
<organism evidence="2 3">
    <name type="scientific">Ephemeroptericola cinctiostellae</name>
    <dbReference type="NCBI Taxonomy" id="2268024"/>
    <lineage>
        <taxon>Bacteria</taxon>
        <taxon>Pseudomonadati</taxon>
        <taxon>Pseudomonadota</taxon>
        <taxon>Betaproteobacteria</taxon>
        <taxon>Burkholderiales</taxon>
        <taxon>Burkholderiaceae</taxon>
        <taxon>Ephemeroptericola</taxon>
    </lineage>
</organism>
<proteinExistence type="predicted"/>
<evidence type="ECO:0000256" key="1">
    <source>
        <dbReference type="SAM" id="SignalP"/>
    </source>
</evidence>
<reference evidence="3" key="1">
    <citation type="submission" date="2018-07" db="EMBL/GenBank/DDBJ databases">
        <authorList>
            <person name="Kim H."/>
        </authorList>
    </citation>
    <scope>NUCLEOTIDE SEQUENCE [LARGE SCALE GENOMIC DNA]</scope>
    <source>
        <strain evidence="3">F02</strain>
    </source>
</reference>
<evidence type="ECO:0000313" key="2">
    <source>
        <dbReference type="EMBL" id="AXF84409.1"/>
    </source>
</evidence>
<keyword evidence="3" id="KW-1185">Reference proteome</keyword>
<feature type="signal peptide" evidence="1">
    <location>
        <begin position="1"/>
        <end position="24"/>
    </location>
</feature>
<protein>
    <recommendedName>
        <fullName evidence="4">Organic solvent tolerance-like N-terminal domain-containing protein</fullName>
    </recommendedName>
</protein>
<keyword evidence="1" id="KW-0732">Signal</keyword>
<sequence length="310" mass="33694">MTRMKFKITFLLLSLWSLTNEVHAETSDAESQKIIANQEGNLLNGQAAIRVSNANKVELFPNTNCINSDDKKGIQAAAGGAGFSMWGKPKRVGMPSSKLSENGSYAEYNVAANAPLILKIETETLNEHTRFICLGASIKFTPLAGHNYEVYMDQDFYPHTCKLSVSELAFDPLKKLSTAQPFPLVKAAKKCSQDVSNSLPTTIDTNKQNVSSNDVQVTDEVVAGKLHSRKIVFLKGKDSAVGEQILTYDVYGNLIRADLSGDIPTPVSISGTEVFIAPKGKATVLGKNNYIHMGSNSKIEVHPDGDINSR</sequence>
<dbReference type="Proteomes" id="UP000252182">
    <property type="component" value="Chromosome"/>
</dbReference>
<dbReference type="RefSeq" id="WP_114561716.1">
    <property type="nucleotide sequence ID" value="NZ_CP031124.1"/>
</dbReference>
<gene>
    <name evidence="2" type="ORF">DTO96_100112</name>
</gene>
<evidence type="ECO:0000313" key="3">
    <source>
        <dbReference type="Proteomes" id="UP000252182"/>
    </source>
</evidence>
<name>A0A345D7S1_9BURK</name>